<accession>A0A8H7UU65</accession>
<keyword evidence="2" id="KW-1185">Reference proteome</keyword>
<protein>
    <submittedName>
        <fullName evidence="1">Uncharacterized protein</fullName>
    </submittedName>
</protein>
<dbReference type="AlphaFoldDB" id="A0A8H7UU65"/>
<comment type="caution">
    <text evidence="1">The sequence shown here is derived from an EMBL/GenBank/DDBJ whole genome shotgun (WGS) entry which is preliminary data.</text>
</comment>
<name>A0A8H7UU65_9FUNG</name>
<dbReference type="OrthoDB" id="2278185at2759"/>
<organism evidence="1 2">
    <name type="scientific">Mucor saturninus</name>
    <dbReference type="NCBI Taxonomy" id="64648"/>
    <lineage>
        <taxon>Eukaryota</taxon>
        <taxon>Fungi</taxon>
        <taxon>Fungi incertae sedis</taxon>
        <taxon>Mucoromycota</taxon>
        <taxon>Mucoromycotina</taxon>
        <taxon>Mucoromycetes</taxon>
        <taxon>Mucorales</taxon>
        <taxon>Mucorineae</taxon>
        <taxon>Mucoraceae</taxon>
        <taxon>Mucor</taxon>
    </lineage>
</organism>
<dbReference type="EMBL" id="JAEPRD010000498">
    <property type="protein sequence ID" value="KAG2190989.1"/>
    <property type="molecule type" value="Genomic_DNA"/>
</dbReference>
<dbReference type="Proteomes" id="UP000603453">
    <property type="component" value="Unassembled WGS sequence"/>
</dbReference>
<dbReference type="Gene3D" id="3.30.420.10">
    <property type="entry name" value="Ribonuclease H-like superfamily/Ribonuclease H"/>
    <property type="match status" value="1"/>
</dbReference>
<dbReference type="SUPFAM" id="SSF53098">
    <property type="entry name" value="Ribonuclease H-like"/>
    <property type="match status" value="1"/>
</dbReference>
<evidence type="ECO:0000313" key="2">
    <source>
        <dbReference type="Proteomes" id="UP000603453"/>
    </source>
</evidence>
<dbReference type="GO" id="GO:0003676">
    <property type="term" value="F:nucleic acid binding"/>
    <property type="evidence" value="ECO:0007669"/>
    <property type="project" value="InterPro"/>
</dbReference>
<gene>
    <name evidence="1" type="ORF">INT47_010129</name>
</gene>
<proteinExistence type="predicted"/>
<reference evidence="1" key="1">
    <citation type="submission" date="2020-12" db="EMBL/GenBank/DDBJ databases">
        <title>Metabolic potential, ecology and presence of endohyphal bacteria is reflected in genomic diversity of Mucoromycotina.</title>
        <authorList>
            <person name="Muszewska A."/>
            <person name="Okrasinska A."/>
            <person name="Steczkiewicz K."/>
            <person name="Drgas O."/>
            <person name="Orlowska M."/>
            <person name="Perlinska-Lenart U."/>
            <person name="Aleksandrzak-Piekarczyk T."/>
            <person name="Szatraj K."/>
            <person name="Zielenkiewicz U."/>
            <person name="Pilsyk S."/>
            <person name="Malc E."/>
            <person name="Mieczkowski P."/>
            <person name="Kruszewska J.S."/>
            <person name="Biernat P."/>
            <person name="Pawlowska J."/>
        </authorList>
    </citation>
    <scope>NUCLEOTIDE SEQUENCE</scope>
    <source>
        <strain evidence="1">WA0000017839</strain>
    </source>
</reference>
<dbReference type="InterPro" id="IPR036397">
    <property type="entry name" value="RNaseH_sf"/>
</dbReference>
<dbReference type="InterPro" id="IPR012337">
    <property type="entry name" value="RNaseH-like_sf"/>
</dbReference>
<evidence type="ECO:0000313" key="1">
    <source>
        <dbReference type="EMBL" id="KAG2190989.1"/>
    </source>
</evidence>
<sequence>MHQILRTNHTEKFDSIQFQYYDALKDKLNEQKMAKKLVGNVSTATTYPEFSTFNDRNGYNGYVPSANYISYVYCSIIDELRPYMNQHTSLLDGIVLKGNHSFKIIKHIAKINGVSTFSCLCTLLNEYEEIRLQVLAPTKSLEHLAPSFNNMMESYKKYGFKMSELFYKDNVLGNRLFLESTIPSLLKDVIHKNPSLTEEVDLNSPFKNYPVARLPDNITVSVLNTTIDINKLCQKLLDECLQQGTIAIGFNCKLAVRGKRSAISISEQSALKFVPIALVQIAYGNSVYLMRIHSFASNNLPENLIKILTDTKIAKIGKNVSGDLTRFRYFGLQQCPGQLESGTFCKDKHLIERRNTSLADIRMWVFSEGAVTQGKFCSLW</sequence>